<dbReference type="InterPro" id="IPR036028">
    <property type="entry name" value="SH3-like_dom_sf"/>
</dbReference>
<evidence type="ECO:0008006" key="3">
    <source>
        <dbReference type="Google" id="ProtNLM"/>
    </source>
</evidence>
<name>A0A139A2N6_GONPJ</name>
<dbReference type="AlphaFoldDB" id="A0A139A2N6"/>
<dbReference type="Proteomes" id="UP000070544">
    <property type="component" value="Unassembled WGS sequence"/>
</dbReference>
<evidence type="ECO:0000313" key="1">
    <source>
        <dbReference type="EMBL" id="KXS10959.1"/>
    </source>
</evidence>
<protein>
    <recommendedName>
        <fullName evidence="3">SH3 domain-containing protein</fullName>
    </recommendedName>
</protein>
<proteinExistence type="predicted"/>
<keyword evidence="2" id="KW-1185">Reference proteome</keyword>
<evidence type="ECO:0000313" key="2">
    <source>
        <dbReference type="Proteomes" id="UP000070544"/>
    </source>
</evidence>
<dbReference type="SUPFAM" id="SSF50044">
    <property type="entry name" value="SH3-domain"/>
    <property type="match status" value="1"/>
</dbReference>
<reference evidence="1 2" key="1">
    <citation type="journal article" date="2015" name="Genome Biol. Evol.">
        <title>Phylogenomic analyses indicate that early fungi evolved digesting cell walls of algal ancestors of land plants.</title>
        <authorList>
            <person name="Chang Y."/>
            <person name="Wang S."/>
            <person name="Sekimoto S."/>
            <person name="Aerts A.L."/>
            <person name="Choi C."/>
            <person name="Clum A."/>
            <person name="LaButti K.M."/>
            <person name="Lindquist E.A."/>
            <person name="Yee Ngan C."/>
            <person name="Ohm R.A."/>
            <person name="Salamov A.A."/>
            <person name="Grigoriev I.V."/>
            <person name="Spatafora J.W."/>
            <person name="Berbee M.L."/>
        </authorList>
    </citation>
    <scope>NUCLEOTIDE SEQUENCE [LARGE SCALE GENOMIC DNA]</scope>
    <source>
        <strain evidence="1 2">JEL478</strain>
    </source>
</reference>
<accession>A0A139A2N6</accession>
<dbReference type="EMBL" id="KQ965811">
    <property type="protein sequence ID" value="KXS10959.1"/>
    <property type="molecule type" value="Genomic_DNA"/>
</dbReference>
<organism evidence="1 2">
    <name type="scientific">Gonapodya prolifera (strain JEL478)</name>
    <name type="common">Monoblepharis prolifera</name>
    <dbReference type="NCBI Taxonomy" id="1344416"/>
    <lineage>
        <taxon>Eukaryota</taxon>
        <taxon>Fungi</taxon>
        <taxon>Fungi incertae sedis</taxon>
        <taxon>Chytridiomycota</taxon>
        <taxon>Chytridiomycota incertae sedis</taxon>
        <taxon>Monoblepharidomycetes</taxon>
        <taxon>Monoblepharidales</taxon>
        <taxon>Gonapodyaceae</taxon>
        <taxon>Gonapodya</taxon>
    </lineage>
</organism>
<sequence>MLTVRPNVEIVRLLLAYGARVIYVELDAARKNPNQDFIRTLESHQRSPIPRPEPSGPSLLELVNATLTAQVQEPKARVAAAEVKARVAEENSSLRHEIASLRSHNATLLTENTTLCSQVPATPQSPRPPTSVRRMMFAIADYEPNDADEIGFAVGDGIFVNLQVSTPGQTSLATSPSPTSPPAPRAALGRVGGVVGSGAVVQGHGANWRGNAGGQTGVISEGTVDPEPGLVEVGLQAPIPVLSGMEIQTTNKVGLGMLDASEDWLATSGQMPGQVIGQIPHHNQPRPGNHTHPMSMTALNSQLIDAVEAGCEPDVKRLIDAGASPDARKSDAQD</sequence>
<gene>
    <name evidence="1" type="ORF">M427DRAFT_36427</name>
</gene>
<dbReference type="OrthoDB" id="19092at2759"/>